<dbReference type="AlphaFoldDB" id="A0A9P0K5S6"/>
<evidence type="ECO:0000313" key="3">
    <source>
        <dbReference type="EMBL" id="CAH1964860.1"/>
    </source>
</evidence>
<evidence type="ECO:0000256" key="1">
    <source>
        <dbReference type="SAM" id="MobiDB-lite"/>
    </source>
</evidence>
<dbReference type="Proteomes" id="UP001152888">
    <property type="component" value="Unassembled WGS sequence"/>
</dbReference>
<dbReference type="OrthoDB" id="8191755at2759"/>
<dbReference type="GO" id="GO:0003676">
    <property type="term" value="F:nucleic acid binding"/>
    <property type="evidence" value="ECO:0007669"/>
    <property type="project" value="InterPro"/>
</dbReference>
<comment type="caution">
    <text evidence="3">The sequence shown here is derived from an EMBL/GenBank/DDBJ whole genome shotgun (WGS) entry which is preliminary data.</text>
</comment>
<dbReference type="InterPro" id="IPR004875">
    <property type="entry name" value="DDE_SF_endonuclease_dom"/>
</dbReference>
<reference evidence="3" key="1">
    <citation type="submission" date="2022-03" db="EMBL/GenBank/DDBJ databases">
        <authorList>
            <person name="Sayadi A."/>
        </authorList>
    </citation>
    <scope>NUCLEOTIDE SEQUENCE</scope>
</reference>
<feature type="domain" description="DDE-1" evidence="2">
    <location>
        <begin position="17"/>
        <end position="114"/>
    </location>
</feature>
<feature type="region of interest" description="Disordered" evidence="1">
    <location>
        <begin position="206"/>
        <end position="232"/>
    </location>
</feature>
<sequence>MKAELLDGTPNGFIAVCHKSGWIQMDSFLHWFRKQFLPNVKSSKDDPVVLVLGGHYSHTRNLELLEVARGNGVHIISLPPHCTHKMQSLDKAFMSPLKTYYAQVIENWLRQNSSRVVTHYQVGRLFGEAYNQAATVATATNGFRSTGTFNPIRGRKASTAALLTSSPYKDSLAYGLSKAQKTNGKGAKTLQRECVGNVARKCFENQENEAPAEKESESRTMKKRLEKTKSNQ</sequence>
<keyword evidence="4" id="KW-1185">Reference proteome</keyword>
<evidence type="ECO:0000259" key="2">
    <source>
        <dbReference type="Pfam" id="PF03184"/>
    </source>
</evidence>
<dbReference type="Pfam" id="PF03184">
    <property type="entry name" value="DDE_1"/>
    <property type="match status" value="1"/>
</dbReference>
<evidence type="ECO:0000313" key="4">
    <source>
        <dbReference type="Proteomes" id="UP001152888"/>
    </source>
</evidence>
<protein>
    <recommendedName>
        <fullName evidence="2">DDE-1 domain-containing protein</fullName>
    </recommendedName>
</protein>
<accession>A0A9P0K5S6</accession>
<gene>
    <name evidence="3" type="ORF">ACAOBT_LOCUS6043</name>
</gene>
<proteinExistence type="predicted"/>
<organism evidence="3 4">
    <name type="scientific">Acanthoscelides obtectus</name>
    <name type="common">Bean weevil</name>
    <name type="synonym">Bruchus obtectus</name>
    <dbReference type="NCBI Taxonomy" id="200917"/>
    <lineage>
        <taxon>Eukaryota</taxon>
        <taxon>Metazoa</taxon>
        <taxon>Ecdysozoa</taxon>
        <taxon>Arthropoda</taxon>
        <taxon>Hexapoda</taxon>
        <taxon>Insecta</taxon>
        <taxon>Pterygota</taxon>
        <taxon>Neoptera</taxon>
        <taxon>Endopterygota</taxon>
        <taxon>Coleoptera</taxon>
        <taxon>Polyphaga</taxon>
        <taxon>Cucujiformia</taxon>
        <taxon>Chrysomeloidea</taxon>
        <taxon>Chrysomelidae</taxon>
        <taxon>Bruchinae</taxon>
        <taxon>Bruchini</taxon>
        <taxon>Acanthoscelides</taxon>
    </lineage>
</organism>
<dbReference type="EMBL" id="CAKOFQ010006720">
    <property type="protein sequence ID" value="CAH1964860.1"/>
    <property type="molecule type" value="Genomic_DNA"/>
</dbReference>
<feature type="compositionally biased region" description="Basic and acidic residues" evidence="1">
    <location>
        <begin position="211"/>
        <end position="220"/>
    </location>
</feature>
<name>A0A9P0K5S6_ACAOB</name>